<keyword evidence="2" id="KW-0560">Oxidoreductase</keyword>
<comment type="caution">
    <text evidence="2">The sequence shown here is derived from an EMBL/GenBank/DDBJ whole genome shotgun (WGS) entry which is preliminary data.</text>
</comment>
<proteinExistence type="predicted"/>
<dbReference type="InterPro" id="IPR029039">
    <property type="entry name" value="Flavoprotein-like_sf"/>
</dbReference>
<dbReference type="GO" id="GO:0016491">
    <property type="term" value="F:oxidoreductase activity"/>
    <property type="evidence" value="ECO:0007669"/>
    <property type="project" value="UniProtKB-KW"/>
</dbReference>
<evidence type="ECO:0000313" key="2">
    <source>
        <dbReference type="EMBL" id="POD88917.1"/>
    </source>
</evidence>
<reference evidence="2 3" key="1">
    <citation type="submission" date="2017-06" db="EMBL/GenBank/DDBJ databases">
        <title>Genome sequence of Lactobacillus plantarum subsp. plantarum strain SRCM101258.</title>
        <authorList>
            <person name="Cho S.H."/>
        </authorList>
    </citation>
    <scope>NUCLEOTIDE SEQUENCE [LARGE SCALE GENOMIC DNA]</scope>
    <source>
        <strain evidence="2 3">SRCM101258</strain>
    </source>
</reference>
<dbReference type="Pfam" id="PF03358">
    <property type="entry name" value="FMN_red"/>
    <property type="match status" value="1"/>
</dbReference>
<accession>A0A2S3UA18</accession>
<dbReference type="EC" id="1.3.5.4" evidence="2"/>
<dbReference type="AlphaFoldDB" id="A0A2S3UA18"/>
<evidence type="ECO:0000313" key="3">
    <source>
        <dbReference type="Proteomes" id="UP000236990"/>
    </source>
</evidence>
<protein>
    <submittedName>
        <fullName evidence="2">Fumarate reductase (Quinol)</fullName>
        <ecNumber evidence="2">1.3.5.4</ecNumber>
    </submittedName>
</protein>
<dbReference type="Gene3D" id="3.40.50.360">
    <property type="match status" value="1"/>
</dbReference>
<dbReference type="InterPro" id="IPR005025">
    <property type="entry name" value="FMN_Rdtase-like_dom"/>
</dbReference>
<dbReference type="Proteomes" id="UP000236990">
    <property type="component" value="Unassembled WGS sequence"/>
</dbReference>
<organism evidence="2 3">
    <name type="scientific">Lactiplantibacillus plantarum subsp. plantarum</name>
    <dbReference type="NCBI Taxonomy" id="337330"/>
    <lineage>
        <taxon>Bacteria</taxon>
        <taxon>Bacillati</taxon>
        <taxon>Bacillota</taxon>
        <taxon>Bacilli</taxon>
        <taxon>Lactobacillales</taxon>
        <taxon>Lactobacillaceae</taxon>
        <taxon>Lactiplantibacillus</taxon>
    </lineage>
</organism>
<sequence>MKYVALMGTTASTLIIATCYNLWRTTLVTKPRLRSMKSPVFRSSTNQIKNDVPASVQQLNDKISQADGVIIGVPEYDHAIPAALKTSLNGSPTNYTRLPISQ</sequence>
<dbReference type="SUPFAM" id="SSF52218">
    <property type="entry name" value="Flavoproteins"/>
    <property type="match status" value="1"/>
</dbReference>
<feature type="domain" description="NADPH-dependent FMN reductase-like" evidence="1">
    <location>
        <begin position="34"/>
        <end position="89"/>
    </location>
</feature>
<evidence type="ECO:0000259" key="1">
    <source>
        <dbReference type="Pfam" id="PF03358"/>
    </source>
</evidence>
<name>A0A2S3UA18_LACPN</name>
<gene>
    <name evidence="2" type="ORF">S101258_00333</name>
</gene>
<dbReference type="EMBL" id="NKCZ01000055">
    <property type="protein sequence ID" value="POD88917.1"/>
    <property type="molecule type" value="Genomic_DNA"/>
</dbReference>